<keyword evidence="7" id="KW-0378">Hydrolase</keyword>
<organism evidence="9 10">
    <name type="scientific">Araneus ventricosus</name>
    <name type="common">Orbweaver spider</name>
    <name type="synonym">Epeira ventricosa</name>
    <dbReference type="NCBI Taxonomy" id="182803"/>
    <lineage>
        <taxon>Eukaryota</taxon>
        <taxon>Metazoa</taxon>
        <taxon>Ecdysozoa</taxon>
        <taxon>Arthropoda</taxon>
        <taxon>Chelicerata</taxon>
        <taxon>Arachnida</taxon>
        <taxon>Araneae</taxon>
        <taxon>Araneomorphae</taxon>
        <taxon>Entelegynae</taxon>
        <taxon>Araneoidea</taxon>
        <taxon>Araneidae</taxon>
        <taxon>Araneus</taxon>
    </lineage>
</organism>
<comment type="catalytic activity">
    <reaction evidence="1">
        <text>Endonucleolytic cleavage to 5'-phosphomonoester.</text>
        <dbReference type="EC" id="3.1.26.4"/>
    </reaction>
</comment>
<proteinExistence type="inferred from homology"/>
<dbReference type="Proteomes" id="UP000499080">
    <property type="component" value="Unassembled WGS sequence"/>
</dbReference>
<dbReference type="GO" id="GO:0046872">
    <property type="term" value="F:metal ion binding"/>
    <property type="evidence" value="ECO:0007669"/>
    <property type="project" value="UniProtKB-KW"/>
</dbReference>
<dbReference type="GO" id="GO:0043137">
    <property type="term" value="P:DNA replication, removal of RNA primer"/>
    <property type="evidence" value="ECO:0007669"/>
    <property type="project" value="TreeGrafter"/>
</dbReference>
<evidence type="ECO:0000256" key="7">
    <source>
        <dbReference type="ARBA" id="ARBA00022801"/>
    </source>
</evidence>
<evidence type="ECO:0000313" key="9">
    <source>
        <dbReference type="EMBL" id="GBN35064.1"/>
    </source>
</evidence>
<keyword evidence="4" id="KW-0540">Nuclease</keyword>
<comment type="similarity">
    <text evidence="2">Belongs to the RNase H family.</text>
</comment>
<reference evidence="9 10" key="1">
    <citation type="journal article" date="2019" name="Sci. Rep.">
        <title>Orb-weaving spider Araneus ventricosus genome elucidates the spidroin gene catalogue.</title>
        <authorList>
            <person name="Kono N."/>
            <person name="Nakamura H."/>
            <person name="Ohtoshi R."/>
            <person name="Moran D.A.P."/>
            <person name="Shinohara A."/>
            <person name="Yoshida Y."/>
            <person name="Fujiwara M."/>
            <person name="Mori M."/>
            <person name="Tomita M."/>
            <person name="Arakawa K."/>
        </authorList>
    </citation>
    <scope>NUCLEOTIDE SEQUENCE [LARGE SCALE GENOMIC DNA]</scope>
</reference>
<evidence type="ECO:0000256" key="1">
    <source>
        <dbReference type="ARBA" id="ARBA00000077"/>
    </source>
</evidence>
<dbReference type="Gene3D" id="3.30.420.10">
    <property type="entry name" value="Ribonuclease H-like superfamily/Ribonuclease H"/>
    <property type="match status" value="1"/>
</dbReference>
<dbReference type="PANTHER" id="PTHR10642:SF26">
    <property type="entry name" value="RIBONUCLEASE H1"/>
    <property type="match status" value="1"/>
</dbReference>
<name>A0A4Y2N8R0_ARAVE</name>
<sequence length="329" mass="36965">MNIPLGLGRLYNARPSNIPPFCERIKSSLVDSNILTVQIHPTSVFTFPPWDVPKISYINPFIIYDKSATAPVAFQQIFLHHRHQYSTYIPIFTDGSKTTNRVGCGVVIADVISSFQLNDLCSVLTAELTAIFLALKRISDLLDHKYCIYSDSKSALEALSHPQNGTHPLALDILCLLQTLQARDFQILFCWLPGHVGIKGNELADTAAKTATTPWQQPLPYADVKKFVSHHIHNLWQGSWDLQISNKLHSIKPRITLWPALPVTKANHGFKTEDSQKNPSVFYNSHMPDRIPVPNHRVFVSLLDISDCGGHPGVRTFRNTGSWDNLLQQ</sequence>
<evidence type="ECO:0000313" key="10">
    <source>
        <dbReference type="Proteomes" id="UP000499080"/>
    </source>
</evidence>
<feature type="domain" description="RNase H type-1" evidence="8">
    <location>
        <begin position="85"/>
        <end position="213"/>
    </location>
</feature>
<keyword evidence="10" id="KW-1185">Reference proteome</keyword>
<dbReference type="GO" id="GO:0003676">
    <property type="term" value="F:nucleic acid binding"/>
    <property type="evidence" value="ECO:0007669"/>
    <property type="project" value="InterPro"/>
</dbReference>
<keyword evidence="5" id="KW-0479">Metal-binding</keyword>
<evidence type="ECO:0000256" key="6">
    <source>
        <dbReference type="ARBA" id="ARBA00022759"/>
    </source>
</evidence>
<evidence type="ECO:0000259" key="8">
    <source>
        <dbReference type="PROSITE" id="PS50879"/>
    </source>
</evidence>
<comment type="caution">
    <text evidence="9">The sequence shown here is derived from an EMBL/GenBank/DDBJ whole genome shotgun (WGS) entry which is preliminary data.</text>
</comment>
<evidence type="ECO:0000256" key="3">
    <source>
        <dbReference type="ARBA" id="ARBA00012180"/>
    </source>
</evidence>
<dbReference type="InterPro" id="IPR002156">
    <property type="entry name" value="RNaseH_domain"/>
</dbReference>
<evidence type="ECO:0000256" key="5">
    <source>
        <dbReference type="ARBA" id="ARBA00022723"/>
    </source>
</evidence>
<dbReference type="EMBL" id="BGPR01008633">
    <property type="protein sequence ID" value="GBN35064.1"/>
    <property type="molecule type" value="Genomic_DNA"/>
</dbReference>
<dbReference type="InterPro" id="IPR036397">
    <property type="entry name" value="RNaseH_sf"/>
</dbReference>
<accession>A0A4Y2N8R0</accession>
<dbReference type="CDD" id="cd09276">
    <property type="entry name" value="Rnase_HI_RT_non_LTR"/>
    <property type="match status" value="1"/>
</dbReference>
<dbReference type="PANTHER" id="PTHR10642">
    <property type="entry name" value="RIBONUCLEASE H1"/>
    <property type="match status" value="1"/>
</dbReference>
<dbReference type="Pfam" id="PF00075">
    <property type="entry name" value="RNase_H"/>
    <property type="match status" value="1"/>
</dbReference>
<dbReference type="InterPro" id="IPR012337">
    <property type="entry name" value="RNaseH-like_sf"/>
</dbReference>
<protein>
    <recommendedName>
        <fullName evidence="3">ribonuclease H</fullName>
        <ecNumber evidence="3">3.1.26.4</ecNumber>
    </recommendedName>
</protein>
<keyword evidence="6" id="KW-0255">Endonuclease</keyword>
<dbReference type="EC" id="3.1.26.4" evidence="3"/>
<dbReference type="InterPro" id="IPR050092">
    <property type="entry name" value="RNase_H"/>
</dbReference>
<dbReference type="AlphaFoldDB" id="A0A4Y2N8R0"/>
<dbReference type="PROSITE" id="PS50879">
    <property type="entry name" value="RNASE_H_1"/>
    <property type="match status" value="1"/>
</dbReference>
<dbReference type="SUPFAM" id="SSF53098">
    <property type="entry name" value="Ribonuclease H-like"/>
    <property type="match status" value="1"/>
</dbReference>
<evidence type="ECO:0000256" key="4">
    <source>
        <dbReference type="ARBA" id="ARBA00022722"/>
    </source>
</evidence>
<evidence type="ECO:0000256" key="2">
    <source>
        <dbReference type="ARBA" id="ARBA00005300"/>
    </source>
</evidence>
<dbReference type="GO" id="GO:0004523">
    <property type="term" value="F:RNA-DNA hybrid ribonuclease activity"/>
    <property type="evidence" value="ECO:0007669"/>
    <property type="project" value="UniProtKB-EC"/>
</dbReference>
<gene>
    <name evidence="9" type="ORF">AVEN_6556_1</name>
</gene>